<evidence type="ECO:0000256" key="12">
    <source>
        <dbReference type="ARBA" id="ARBA00046981"/>
    </source>
</evidence>
<evidence type="ECO:0000256" key="3">
    <source>
        <dbReference type="ARBA" id="ARBA00004552"/>
    </source>
</evidence>
<dbReference type="GO" id="GO:0098793">
    <property type="term" value="C:presynapse"/>
    <property type="evidence" value="ECO:0007669"/>
    <property type="project" value="UniProtKB-SubCell"/>
</dbReference>
<dbReference type="FunFam" id="1.10.555.10:FF:000008">
    <property type="entry name" value="Rho GTPase-activating protein 42"/>
    <property type="match status" value="1"/>
</dbReference>
<dbReference type="SUPFAM" id="SSF48350">
    <property type="entry name" value="GTPase activation domain, GAP"/>
    <property type="match status" value="1"/>
</dbReference>
<keyword evidence="6" id="KW-0254">Endocytosis</keyword>
<keyword evidence="4" id="KW-0343">GTPase activation</keyword>
<evidence type="ECO:0000259" key="16">
    <source>
        <dbReference type="PROSITE" id="PS50238"/>
    </source>
</evidence>
<dbReference type="PANTHER" id="PTHR12552">
    <property type="entry name" value="OLIGOPHRENIN 1"/>
    <property type="match status" value="1"/>
</dbReference>
<dbReference type="AlphaFoldDB" id="A0A4W6FIT8"/>
<comment type="subcellular location">
    <subcellularLocation>
        <location evidence="1">Cell projection</location>
        <location evidence="1">Dendrite</location>
    </subcellularLocation>
    <subcellularLocation>
        <location evidence="3">Cell projection</location>
        <location evidence="3">Dendritic spine</location>
    </subcellularLocation>
    <subcellularLocation>
        <location evidence="2">Cytoplasm</location>
    </subcellularLocation>
    <subcellularLocation>
        <location evidence="10">Presynapse</location>
    </subcellularLocation>
</comment>
<dbReference type="GO" id="GO:0030100">
    <property type="term" value="P:regulation of endocytosis"/>
    <property type="evidence" value="ECO:0007669"/>
    <property type="project" value="UniProtKB-ARBA"/>
</dbReference>
<evidence type="ECO:0000256" key="10">
    <source>
        <dbReference type="ARBA" id="ARBA00034106"/>
    </source>
</evidence>
<keyword evidence="18" id="KW-1185">Reference proteome</keyword>
<evidence type="ECO:0000256" key="5">
    <source>
        <dbReference type="ARBA" id="ARBA00022490"/>
    </source>
</evidence>
<evidence type="ECO:0000256" key="4">
    <source>
        <dbReference type="ARBA" id="ARBA00022468"/>
    </source>
</evidence>
<accession>A0A4W6FIT8</accession>
<dbReference type="Pfam" id="PF16746">
    <property type="entry name" value="BAR_3"/>
    <property type="match status" value="1"/>
</dbReference>
<dbReference type="SUPFAM" id="SSF50729">
    <property type="entry name" value="PH domain-like"/>
    <property type="match status" value="1"/>
</dbReference>
<reference evidence="17" key="3">
    <citation type="submission" date="2025-09" db="UniProtKB">
        <authorList>
            <consortium name="Ensembl"/>
        </authorList>
    </citation>
    <scope>IDENTIFICATION</scope>
</reference>
<reference evidence="18" key="1">
    <citation type="submission" date="2015-09" db="EMBL/GenBank/DDBJ databases">
        <authorList>
            <person name="Sai Rama Sridatta P."/>
        </authorList>
    </citation>
    <scope>NUCLEOTIDE SEQUENCE [LARGE SCALE GENOMIC DNA]</scope>
</reference>
<dbReference type="GO" id="GO:0007399">
    <property type="term" value="P:nervous system development"/>
    <property type="evidence" value="ECO:0007669"/>
    <property type="project" value="UniProtKB-KW"/>
</dbReference>
<dbReference type="Gene3D" id="1.10.555.10">
    <property type="entry name" value="Rho GTPase activation protein"/>
    <property type="match status" value="1"/>
</dbReference>
<dbReference type="GO" id="GO:0005737">
    <property type="term" value="C:cytoplasm"/>
    <property type="evidence" value="ECO:0007669"/>
    <property type="project" value="UniProtKB-SubCell"/>
</dbReference>
<comment type="subunit">
    <text evidence="12">Interacts with HOMER1. Interacts with AMPA receptor complexes. Interacts with SH3GL2 (endophilin-A1). Interacts (via C-terminus) with NR1D1.</text>
</comment>
<evidence type="ECO:0000256" key="9">
    <source>
        <dbReference type="ARBA" id="ARBA00023273"/>
    </source>
</evidence>
<name>A0A4W6FIT8_LATCA</name>
<dbReference type="InterPro" id="IPR008936">
    <property type="entry name" value="Rho_GTPase_activation_prot"/>
</dbReference>
<dbReference type="PROSITE" id="PS50238">
    <property type="entry name" value="RHOGAP"/>
    <property type="match status" value="1"/>
</dbReference>
<evidence type="ECO:0000256" key="1">
    <source>
        <dbReference type="ARBA" id="ARBA00004279"/>
    </source>
</evidence>
<protein>
    <recommendedName>
        <fullName evidence="11">Oligophrenin-1</fullName>
    </recommendedName>
</protein>
<dbReference type="InterPro" id="IPR000198">
    <property type="entry name" value="RhoGAP_dom"/>
</dbReference>
<dbReference type="Gene3D" id="1.20.1270.60">
    <property type="entry name" value="Arfaptin homology (AH) domain/BAR domain"/>
    <property type="match status" value="1"/>
</dbReference>
<proteinExistence type="predicted"/>
<feature type="coiled-coil region" evidence="13">
    <location>
        <begin position="223"/>
        <end position="250"/>
    </location>
</feature>
<dbReference type="Proteomes" id="UP000314980">
    <property type="component" value="Unassembled WGS sequence"/>
</dbReference>
<dbReference type="FunFam" id="2.30.29.30:FF:000183">
    <property type="entry name" value="Oligophrenin 1"/>
    <property type="match status" value="1"/>
</dbReference>
<dbReference type="SMART" id="SM00233">
    <property type="entry name" value="PH"/>
    <property type="match status" value="1"/>
</dbReference>
<evidence type="ECO:0000256" key="11">
    <source>
        <dbReference type="ARBA" id="ARBA00034878"/>
    </source>
</evidence>
<evidence type="ECO:0000256" key="8">
    <source>
        <dbReference type="ARBA" id="ARBA00023018"/>
    </source>
</evidence>
<dbReference type="SUPFAM" id="SSF103657">
    <property type="entry name" value="BAR/IMD domain-like"/>
    <property type="match status" value="1"/>
</dbReference>
<gene>
    <name evidence="17" type="primary">LOC108893616</name>
</gene>
<evidence type="ECO:0000313" key="18">
    <source>
        <dbReference type="Proteomes" id="UP000314980"/>
    </source>
</evidence>
<evidence type="ECO:0000256" key="6">
    <source>
        <dbReference type="ARBA" id="ARBA00022583"/>
    </source>
</evidence>
<dbReference type="Pfam" id="PF00620">
    <property type="entry name" value="RhoGAP"/>
    <property type="match status" value="1"/>
</dbReference>
<keyword evidence="7" id="KW-0524">Neurogenesis</keyword>
<dbReference type="GO" id="GO:0006897">
    <property type="term" value="P:endocytosis"/>
    <property type="evidence" value="ECO:0007669"/>
    <property type="project" value="UniProtKB-KW"/>
</dbReference>
<dbReference type="InterPro" id="IPR011993">
    <property type="entry name" value="PH-like_dom_sf"/>
</dbReference>
<dbReference type="PANTHER" id="PTHR12552:SF2">
    <property type="entry name" value="OLIGOPHRENIN-1"/>
    <property type="match status" value="1"/>
</dbReference>
<dbReference type="FunFam" id="1.20.1270.60:FF:000001">
    <property type="entry name" value="Rho GTPase-activating protein 26"/>
    <property type="match status" value="1"/>
</dbReference>
<dbReference type="GO" id="GO:0007165">
    <property type="term" value="P:signal transduction"/>
    <property type="evidence" value="ECO:0007669"/>
    <property type="project" value="InterPro"/>
</dbReference>
<dbReference type="GeneTree" id="ENSGT00940000160157"/>
<dbReference type="InterPro" id="IPR004148">
    <property type="entry name" value="BAR_dom"/>
</dbReference>
<evidence type="ECO:0000256" key="14">
    <source>
        <dbReference type="SAM" id="MobiDB-lite"/>
    </source>
</evidence>
<dbReference type="PROSITE" id="PS50003">
    <property type="entry name" value="PH_DOMAIN"/>
    <property type="match status" value="1"/>
</dbReference>
<reference evidence="17" key="2">
    <citation type="submission" date="2025-08" db="UniProtKB">
        <authorList>
            <consortium name="Ensembl"/>
        </authorList>
    </citation>
    <scope>IDENTIFICATION</scope>
</reference>
<evidence type="ECO:0000256" key="2">
    <source>
        <dbReference type="ARBA" id="ARBA00004496"/>
    </source>
</evidence>
<feature type="domain" description="PH" evidence="15">
    <location>
        <begin position="263"/>
        <end position="366"/>
    </location>
</feature>
<feature type="region of interest" description="Disordered" evidence="14">
    <location>
        <begin position="622"/>
        <end position="715"/>
    </location>
</feature>
<dbReference type="GO" id="GO:0043197">
    <property type="term" value="C:dendritic spine"/>
    <property type="evidence" value="ECO:0007669"/>
    <property type="project" value="UniProtKB-SubCell"/>
</dbReference>
<evidence type="ECO:0000256" key="13">
    <source>
        <dbReference type="SAM" id="Coils"/>
    </source>
</evidence>
<dbReference type="Gene3D" id="2.30.29.30">
    <property type="entry name" value="Pleckstrin-homology domain (PH domain)/Phosphotyrosine-binding domain (PTB)"/>
    <property type="match status" value="1"/>
</dbReference>
<dbReference type="SMART" id="SM00324">
    <property type="entry name" value="RhoGAP"/>
    <property type="match status" value="1"/>
</dbReference>
<evidence type="ECO:0000256" key="7">
    <source>
        <dbReference type="ARBA" id="ARBA00022902"/>
    </source>
</evidence>
<dbReference type="InterPro" id="IPR001849">
    <property type="entry name" value="PH_domain"/>
</dbReference>
<keyword evidence="8" id="KW-0770">Synapse</keyword>
<evidence type="ECO:0000313" key="17">
    <source>
        <dbReference type="Ensembl" id="ENSLCAP00010050166.1"/>
    </source>
</evidence>
<dbReference type="Pfam" id="PF00169">
    <property type="entry name" value="PH"/>
    <property type="match status" value="1"/>
</dbReference>
<dbReference type="InterPro" id="IPR047225">
    <property type="entry name" value="PH_GRAF"/>
</dbReference>
<dbReference type="InterPro" id="IPR047234">
    <property type="entry name" value="GRAF_fam"/>
</dbReference>
<dbReference type="InterPro" id="IPR027267">
    <property type="entry name" value="AH/BAR_dom_sf"/>
</dbReference>
<keyword evidence="9" id="KW-0966">Cell projection</keyword>
<sequence length="715" mass="82517">MGHPPLEFSDCYLDSPEFRETLKCYELELERTSKFLKELIKDGNSVITAIKGYSVAVQRFSQTLSGFQFAFIGDSLTDDEINIAESFQEFAGLLQEVEHDRMMLVQNASDLLIKPLEKFRKEQIGVTKRKKFEKESEKYYSQLDKHLNLSAKKKESQLQEADELLDKERVNFYESSVEYVYQIHQVQDRKKFDVVEPVLAFLHSILTLNNLTVEMTQDFMPYKQELQLSLQNTRNHYESTREEMEELMKRMKHPSQICKMHNFIPMEGYLYCQEKWALGVSWVKYYCKYHKEGRLLVMVPCEQKTTTKQGPTQLTLKSCIRRKTESIDKRFCFDVETNERNTPVTFQALSEGDRKLWMEAMDGKEPIYHSPIHKQAEMELNEVGFKFVRKCINYVETKGLTQEGVYRTVGSNIQVQKLLNAFFDPTNPGDVDLHSSDWDVKTITSALKFYLRTLCFLCITESDNLDFRLSEIHSLTYKLPEKNREMLEMLIKHLVSVCSHSDENLMTPSNMAVIFGPTLMRAKEETVAAMLDIKFQNIVVEILIEEYKKVHFLSESILSHLKEQFNILGNNFCNFNLQHVFSLVNHFIYLGLYVAEILATKCNYGQDDSSISDVSVSPVPLQRTKPVNCPPMIPKEPPPRQVLMPKPANRLDRHSDADSGKADDARQRPDPSSAANGESGVYVSRVPSFQGRRPPLKGTSTNREGIRNPLCACSK</sequence>
<dbReference type="Ensembl" id="ENSLCAT00010051477.1">
    <property type="protein sequence ID" value="ENSLCAP00010050166.1"/>
    <property type="gene ID" value="ENSLCAG00010023403.1"/>
</dbReference>
<keyword evidence="5" id="KW-0963">Cytoplasm</keyword>
<feature type="domain" description="Rho-GAP" evidence="16">
    <location>
        <begin position="378"/>
        <end position="551"/>
    </location>
</feature>
<dbReference type="GO" id="GO:0005096">
    <property type="term" value="F:GTPase activator activity"/>
    <property type="evidence" value="ECO:0007669"/>
    <property type="project" value="UniProtKB-KW"/>
</dbReference>
<organism evidence="17 18">
    <name type="scientific">Lates calcarifer</name>
    <name type="common">Barramundi</name>
    <name type="synonym">Holocentrus calcarifer</name>
    <dbReference type="NCBI Taxonomy" id="8187"/>
    <lineage>
        <taxon>Eukaryota</taxon>
        <taxon>Metazoa</taxon>
        <taxon>Chordata</taxon>
        <taxon>Craniata</taxon>
        <taxon>Vertebrata</taxon>
        <taxon>Euteleostomi</taxon>
        <taxon>Actinopterygii</taxon>
        <taxon>Neopterygii</taxon>
        <taxon>Teleostei</taxon>
        <taxon>Neoteleostei</taxon>
        <taxon>Acanthomorphata</taxon>
        <taxon>Carangaria</taxon>
        <taxon>Carangaria incertae sedis</taxon>
        <taxon>Centropomidae</taxon>
        <taxon>Lates</taxon>
    </lineage>
</organism>
<feature type="compositionally biased region" description="Pro residues" evidence="14">
    <location>
        <begin position="628"/>
        <end position="640"/>
    </location>
</feature>
<feature type="compositionally biased region" description="Basic and acidic residues" evidence="14">
    <location>
        <begin position="649"/>
        <end position="669"/>
    </location>
</feature>
<evidence type="ECO:0000259" key="15">
    <source>
        <dbReference type="PROSITE" id="PS50003"/>
    </source>
</evidence>
<dbReference type="CDD" id="cd01249">
    <property type="entry name" value="BAR-PH_GRAF_family"/>
    <property type="match status" value="1"/>
</dbReference>
<keyword evidence="13" id="KW-0175">Coiled coil</keyword>